<dbReference type="VEuPathDB" id="FungiDB:A1Q1_04972"/>
<comment type="caution">
    <text evidence="2">The sequence shown here is derived from an EMBL/GenBank/DDBJ whole genome shotgun (WGS) entry which is preliminary data.</text>
</comment>
<gene>
    <name evidence="2" type="ORF">A1Q1_04972</name>
</gene>
<accession>J5QB10</accession>
<dbReference type="AlphaFoldDB" id="J5QB10"/>
<dbReference type="RefSeq" id="XP_014177254.1">
    <property type="nucleotide sequence ID" value="XM_014321779.1"/>
</dbReference>
<feature type="region of interest" description="Disordered" evidence="1">
    <location>
        <begin position="1"/>
        <end position="86"/>
    </location>
</feature>
<evidence type="ECO:0008006" key="4">
    <source>
        <dbReference type="Google" id="ProtNLM"/>
    </source>
</evidence>
<dbReference type="GeneID" id="25988484"/>
<feature type="compositionally biased region" description="Basic and acidic residues" evidence="1">
    <location>
        <begin position="764"/>
        <end position="805"/>
    </location>
</feature>
<dbReference type="KEGG" id="tasa:A1Q1_04972"/>
<feature type="compositionally biased region" description="Basic and acidic residues" evidence="1">
    <location>
        <begin position="701"/>
        <end position="711"/>
    </location>
</feature>
<dbReference type="HOGENOM" id="CLU_321878_0_0_1"/>
<reference evidence="2 3" key="1">
    <citation type="journal article" date="2012" name="Eukaryot. Cell">
        <title>Draft genome sequence of CBS 2479, the standard type strain of Trichosporon asahii.</title>
        <authorList>
            <person name="Yang R.Y."/>
            <person name="Li H.T."/>
            <person name="Zhu H."/>
            <person name="Zhou G.P."/>
            <person name="Wang M."/>
            <person name="Wang L."/>
        </authorList>
    </citation>
    <scope>NUCLEOTIDE SEQUENCE [LARGE SCALE GENOMIC DNA]</scope>
    <source>
        <strain evidence="3">ATCC 90039 / CBS 2479 / JCM 2466 / KCTC 7840 / NCYC 2677 / UAMH 7654</strain>
    </source>
</reference>
<proteinExistence type="predicted"/>
<name>J5QB10_TRIAS</name>
<evidence type="ECO:0000256" key="1">
    <source>
        <dbReference type="SAM" id="MobiDB-lite"/>
    </source>
</evidence>
<feature type="region of interest" description="Disordered" evidence="1">
    <location>
        <begin position="658"/>
        <end position="900"/>
    </location>
</feature>
<feature type="compositionally biased region" description="Basic and acidic residues" evidence="1">
    <location>
        <begin position="891"/>
        <end position="900"/>
    </location>
</feature>
<feature type="compositionally biased region" description="Polar residues" evidence="1">
    <location>
        <begin position="712"/>
        <end position="725"/>
    </location>
</feature>
<feature type="compositionally biased region" description="Basic and acidic residues" evidence="1">
    <location>
        <begin position="817"/>
        <end position="834"/>
    </location>
</feature>
<sequence length="900" mass="101443">MPPSLPSSLPPSRKASLQFILSPTGPSPSSTDSSPPQTYDYASHHVRRPSSTSSSGSMRAGGMVHSPSSFNASPTMESSSSHRPLPELADMPAEILANIAYHVVVDTKDGRLKAGRPGRLFPLYLTCRSIYRKLRIKNNPVLYHWLFRDTFDTDGLIRRTQWMYDIRKTNKPGEVFDASTWRTLSSPTFSDPKAWAREYKARWDLRNRMRWAVMHQTLSPNGVSAHPNMTSDNWILWFLFSENDYRNLAFLTDECLFHKWILLEYNENVLAASLKPGFPEVNPTRSLACWITLLSTCDLFGERTPAEVDEKIFLFRPFVFGSAQFPFEYADWRYRKLPVCSPQCKEHQPIARHLAPYSRFGHSHMRAPPNIATSAYIMFFRLLARHPERMGIKPGSTLWVDPSPKGLFSETHLLPSLYHDLEWQRNSVCQDAHNGTGLPPLTFHKRMSGFWRGEMLFFDFEGYRQALSGNVHAVQTGTFHRNGVEIELEETVIRVPENEVGGRGKLMNAGFGDEDSEAEINFIRAGYGYKVLTGDELYAPEKPGWTKEILLSGRHRCGWGNATIRGRIRSWDGLVLLSVGEADKYPVGRWLLRGYVHVNGGFVGKWRDCLTPENRHGYEGPFAFLRAGDVFYPDHMPKTWEESKGVVMIDTLVGGMQADSSFPRQPMKSLSASSQASPVNPGSQSPTMQNGSGLVKSPVDMPREFGRDVHRSPTQASQASMSSDSGGKRRWSGEEDQSRPSSRAKSEDHGRPSSGGDMKPLTRGFREHHITNGDRPRSYAEDGRSQYMDPRYRQPVDGERFRYMDSGRPPRPSSMEFKQRDSDRYRSANGDRHPSYGQGPSDHRGMDVDHRPGSSRSSVADGGRPISGKGMDVDSPRSSGGYWSGSGSGRRGSDADRHRW</sequence>
<feature type="compositionally biased region" description="Basic and acidic residues" evidence="1">
    <location>
        <begin position="731"/>
        <end position="751"/>
    </location>
</feature>
<feature type="compositionally biased region" description="Polar residues" evidence="1">
    <location>
        <begin position="658"/>
        <end position="692"/>
    </location>
</feature>
<organism evidence="2 3">
    <name type="scientific">Trichosporon asahii var. asahii (strain ATCC 90039 / CBS 2479 / JCM 2466 / KCTC 7840 / NBRC 103889/ NCYC 2677 / UAMH 7654)</name>
    <name type="common">Yeast</name>
    <dbReference type="NCBI Taxonomy" id="1186058"/>
    <lineage>
        <taxon>Eukaryota</taxon>
        <taxon>Fungi</taxon>
        <taxon>Dikarya</taxon>
        <taxon>Basidiomycota</taxon>
        <taxon>Agaricomycotina</taxon>
        <taxon>Tremellomycetes</taxon>
        <taxon>Trichosporonales</taxon>
        <taxon>Trichosporonaceae</taxon>
        <taxon>Trichosporon</taxon>
    </lineage>
</organism>
<dbReference type="OrthoDB" id="2017782at2759"/>
<feature type="compositionally biased region" description="Basic and acidic residues" evidence="1">
    <location>
        <begin position="841"/>
        <end position="852"/>
    </location>
</feature>
<feature type="compositionally biased region" description="Polar residues" evidence="1">
    <location>
        <begin position="66"/>
        <end position="82"/>
    </location>
</feature>
<dbReference type="EMBL" id="ALBS01000294">
    <property type="protein sequence ID" value="EJT46423.1"/>
    <property type="molecule type" value="Genomic_DNA"/>
</dbReference>
<dbReference type="Proteomes" id="UP000002748">
    <property type="component" value="Unassembled WGS sequence"/>
</dbReference>
<evidence type="ECO:0000313" key="3">
    <source>
        <dbReference type="Proteomes" id="UP000002748"/>
    </source>
</evidence>
<feature type="compositionally biased region" description="Low complexity" evidence="1">
    <location>
        <begin position="22"/>
        <end position="36"/>
    </location>
</feature>
<protein>
    <recommendedName>
        <fullName evidence="4">F-box domain-containing protein</fullName>
    </recommendedName>
</protein>
<evidence type="ECO:0000313" key="2">
    <source>
        <dbReference type="EMBL" id="EJT46423.1"/>
    </source>
</evidence>